<gene>
    <name evidence="1" type="ORF">CFP56_002721</name>
</gene>
<sequence length="146" mass="16449">SFEGVPPYPLYKCLASALLESINSKAFCRPDGGLKFIPEGSSLQQEENEWQKLDVHQYNSFTEMLGPESLAKVLPGVETIEEETLMQLMLRHSNALMIELTSYVDWMGIGRFEVCVLGFLSAHMLVYSSDHMLVCSHDQMLAYSHA</sequence>
<dbReference type="PANTHER" id="PTHR34204">
    <property type="entry name" value="RNA-BINDING ASCH DOMAIN PROTEIN"/>
    <property type="match status" value="1"/>
</dbReference>
<reference evidence="1 2" key="1">
    <citation type="journal article" date="2018" name="Sci. Data">
        <title>The draft genome sequence of cork oak.</title>
        <authorList>
            <person name="Ramos A.M."/>
            <person name="Usie A."/>
            <person name="Barbosa P."/>
            <person name="Barros P.M."/>
            <person name="Capote T."/>
            <person name="Chaves I."/>
            <person name="Simoes F."/>
            <person name="Abreu I."/>
            <person name="Carrasquinho I."/>
            <person name="Faro C."/>
            <person name="Guimaraes J.B."/>
            <person name="Mendonca D."/>
            <person name="Nobrega F."/>
            <person name="Rodrigues L."/>
            <person name="Saibo N.J.M."/>
            <person name="Varela M.C."/>
            <person name="Egas C."/>
            <person name="Matos J."/>
            <person name="Miguel C.M."/>
            <person name="Oliveira M.M."/>
            <person name="Ricardo C.P."/>
            <person name="Goncalves S."/>
        </authorList>
    </citation>
    <scope>NUCLEOTIDE SEQUENCE [LARGE SCALE GENOMIC DNA]</scope>
    <source>
        <strain evidence="2">cv. HL8</strain>
    </source>
</reference>
<feature type="non-terminal residue" evidence="1">
    <location>
        <position position="1"/>
    </location>
</feature>
<name>A0AAW0IK46_QUESU</name>
<accession>A0AAW0IK46</accession>
<proteinExistence type="predicted"/>
<evidence type="ECO:0000313" key="2">
    <source>
        <dbReference type="Proteomes" id="UP000237347"/>
    </source>
</evidence>
<evidence type="ECO:0000313" key="1">
    <source>
        <dbReference type="EMBL" id="KAK7814679.1"/>
    </source>
</evidence>
<keyword evidence="2" id="KW-1185">Reference proteome</keyword>
<dbReference type="EMBL" id="PKMF04001070">
    <property type="protein sequence ID" value="KAK7814679.1"/>
    <property type="molecule type" value="Genomic_DNA"/>
</dbReference>
<protein>
    <submittedName>
        <fullName evidence="1">Uncharacterized protein</fullName>
    </submittedName>
</protein>
<comment type="caution">
    <text evidence="1">The sequence shown here is derived from an EMBL/GenBank/DDBJ whole genome shotgun (WGS) entry which is preliminary data.</text>
</comment>
<dbReference type="PANTHER" id="PTHR34204:SF2">
    <property type="entry name" value="RNA-BINDING ASCH DOMAIN PROTEIN"/>
    <property type="match status" value="1"/>
</dbReference>
<dbReference type="AlphaFoldDB" id="A0AAW0IK46"/>
<organism evidence="1 2">
    <name type="scientific">Quercus suber</name>
    <name type="common">Cork oak</name>
    <dbReference type="NCBI Taxonomy" id="58331"/>
    <lineage>
        <taxon>Eukaryota</taxon>
        <taxon>Viridiplantae</taxon>
        <taxon>Streptophyta</taxon>
        <taxon>Embryophyta</taxon>
        <taxon>Tracheophyta</taxon>
        <taxon>Spermatophyta</taxon>
        <taxon>Magnoliopsida</taxon>
        <taxon>eudicotyledons</taxon>
        <taxon>Gunneridae</taxon>
        <taxon>Pentapetalae</taxon>
        <taxon>rosids</taxon>
        <taxon>fabids</taxon>
        <taxon>Fagales</taxon>
        <taxon>Fagaceae</taxon>
        <taxon>Quercus</taxon>
    </lineage>
</organism>
<dbReference type="Proteomes" id="UP000237347">
    <property type="component" value="Unassembled WGS sequence"/>
</dbReference>